<proteinExistence type="predicted"/>
<evidence type="ECO:0000313" key="3">
    <source>
        <dbReference type="Proteomes" id="UP001162060"/>
    </source>
</evidence>
<name>A0AAV1T3U3_9STRA</name>
<gene>
    <name evidence="2" type="ORF">PM001_LOCUS2005</name>
</gene>
<feature type="compositionally biased region" description="Basic and acidic residues" evidence="1">
    <location>
        <begin position="1"/>
        <end position="11"/>
    </location>
</feature>
<accession>A0AAV1T3U3</accession>
<feature type="region of interest" description="Disordered" evidence="1">
    <location>
        <begin position="1"/>
        <end position="31"/>
    </location>
</feature>
<evidence type="ECO:0000256" key="1">
    <source>
        <dbReference type="SAM" id="MobiDB-lite"/>
    </source>
</evidence>
<comment type="caution">
    <text evidence="2">The sequence shown here is derived from an EMBL/GenBank/DDBJ whole genome shotgun (WGS) entry which is preliminary data.</text>
</comment>
<protein>
    <submittedName>
        <fullName evidence="2">Uncharacterized protein</fullName>
    </submittedName>
</protein>
<feature type="compositionally biased region" description="Polar residues" evidence="1">
    <location>
        <begin position="12"/>
        <end position="22"/>
    </location>
</feature>
<evidence type="ECO:0000313" key="2">
    <source>
        <dbReference type="EMBL" id="CAK7900100.1"/>
    </source>
</evidence>
<organism evidence="2 3">
    <name type="scientific">Peronospora matthiolae</name>
    <dbReference type="NCBI Taxonomy" id="2874970"/>
    <lineage>
        <taxon>Eukaryota</taxon>
        <taxon>Sar</taxon>
        <taxon>Stramenopiles</taxon>
        <taxon>Oomycota</taxon>
        <taxon>Peronosporomycetes</taxon>
        <taxon>Peronosporales</taxon>
        <taxon>Peronosporaceae</taxon>
        <taxon>Peronospora</taxon>
    </lineage>
</organism>
<dbReference type="EMBL" id="CAKLBY020000016">
    <property type="protein sequence ID" value="CAK7900100.1"/>
    <property type="molecule type" value="Genomic_DNA"/>
</dbReference>
<reference evidence="2" key="1">
    <citation type="submission" date="2024-01" db="EMBL/GenBank/DDBJ databases">
        <authorList>
            <person name="Webb A."/>
        </authorList>
    </citation>
    <scope>NUCLEOTIDE SEQUENCE</scope>
    <source>
        <strain evidence="2">Pm1</strain>
    </source>
</reference>
<dbReference type="Proteomes" id="UP001162060">
    <property type="component" value="Unassembled WGS sequence"/>
</dbReference>
<sequence length="79" mass="8849">MARRKCHEEASSTHSVEATTSHQPRHLGPSAYPRVVKSSILQSHAVVAESSRRWSHVLMQYSVILVAGSSRQGRKHHHT</sequence>
<dbReference type="AlphaFoldDB" id="A0AAV1T3U3"/>